<keyword evidence="2" id="KW-0479">Metal-binding</keyword>
<dbReference type="Pfam" id="PF01223">
    <property type="entry name" value="Endonuclease_NS"/>
    <property type="match status" value="1"/>
</dbReference>
<keyword evidence="6" id="KW-0378">Hydrolase</keyword>
<dbReference type="InterPro" id="IPR001604">
    <property type="entry name" value="Endo_G_ENPP1-like_dom"/>
</dbReference>
<name>A0A841H1T7_9BACT</name>
<dbReference type="GO" id="GO:0004519">
    <property type="term" value="F:endonuclease activity"/>
    <property type="evidence" value="ECO:0007669"/>
    <property type="project" value="UniProtKB-KW"/>
</dbReference>
<dbReference type="PANTHER" id="PTHR13966:SF5">
    <property type="entry name" value="ENDONUCLEASE G, MITOCHONDRIAL"/>
    <property type="match status" value="1"/>
</dbReference>
<evidence type="ECO:0000256" key="1">
    <source>
        <dbReference type="PIRSR" id="PIRSR640255-1"/>
    </source>
</evidence>
<evidence type="ECO:0000256" key="4">
    <source>
        <dbReference type="SAM" id="SignalP"/>
    </source>
</evidence>
<dbReference type="EMBL" id="JACHIA010000011">
    <property type="protein sequence ID" value="MBB6071934.1"/>
    <property type="molecule type" value="Genomic_DNA"/>
</dbReference>
<dbReference type="InterPro" id="IPR036415">
    <property type="entry name" value="Lamin_tail_dom_sf"/>
</dbReference>
<organism evidence="6 7">
    <name type="scientific">Longimicrobium terrae</name>
    <dbReference type="NCBI Taxonomy" id="1639882"/>
    <lineage>
        <taxon>Bacteria</taxon>
        <taxon>Pseudomonadati</taxon>
        <taxon>Gemmatimonadota</taxon>
        <taxon>Longimicrobiia</taxon>
        <taxon>Longimicrobiales</taxon>
        <taxon>Longimicrobiaceae</taxon>
        <taxon>Longimicrobium</taxon>
    </lineage>
</organism>
<reference evidence="6 7" key="1">
    <citation type="submission" date="2020-08" db="EMBL/GenBank/DDBJ databases">
        <title>Genomic Encyclopedia of Type Strains, Phase IV (KMG-IV): sequencing the most valuable type-strain genomes for metagenomic binning, comparative biology and taxonomic classification.</title>
        <authorList>
            <person name="Goeker M."/>
        </authorList>
    </citation>
    <scope>NUCLEOTIDE SEQUENCE [LARGE SCALE GENOMIC DNA]</scope>
    <source>
        <strain evidence="6 7">DSM 29007</strain>
    </source>
</reference>
<gene>
    <name evidence="6" type="ORF">HNQ61_003594</name>
</gene>
<keyword evidence="6" id="KW-0540">Nuclease</keyword>
<dbReference type="InterPro" id="IPR044929">
    <property type="entry name" value="DNA/RNA_non-sp_Endonuclease_sf"/>
</dbReference>
<feature type="region of interest" description="Disordered" evidence="3">
    <location>
        <begin position="355"/>
        <end position="419"/>
    </location>
</feature>
<dbReference type="GO" id="GO:0046872">
    <property type="term" value="F:metal ion binding"/>
    <property type="evidence" value="ECO:0007669"/>
    <property type="project" value="UniProtKB-KW"/>
</dbReference>
<dbReference type="AlphaFoldDB" id="A0A841H1T7"/>
<dbReference type="Pfam" id="PF00932">
    <property type="entry name" value="LTD"/>
    <property type="match status" value="1"/>
</dbReference>
<keyword evidence="4" id="KW-0732">Signal</keyword>
<dbReference type="PROSITE" id="PS51841">
    <property type="entry name" value="LTD"/>
    <property type="match status" value="1"/>
</dbReference>
<dbReference type="PANTHER" id="PTHR13966">
    <property type="entry name" value="ENDONUCLEASE RELATED"/>
    <property type="match status" value="1"/>
</dbReference>
<dbReference type="SUPFAM" id="SSF54060">
    <property type="entry name" value="His-Me finger endonucleases"/>
    <property type="match status" value="1"/>
</dbReference>
<feature type="signal peptide" evidence="4">
    <location>
        <begin position="1"/>
        <end position="27"/>
    </location>
</feature>
<dbReference type="Gene3D" id="3.40.570.10">
    <property type="entry name" value="Extracellular Endonuclease, subunit A"/>
    <property type="match status" value="1"/>
</dbReference>
<dbReference type="PROSITE" id="PS51257">
    <property type="entry name" value="PROKAR_LIPOPROTEIN"/>
    <property type="match status" value="1"/>
</dbReference>
<dbReference type="GO" id="GO:0016787">
    <property type="term" value="F:hydrolase activity"/>
    <property type="evidence" value="ECO:0007669"/>
    <property type="project" value="InterPro"/>
</dbReference>
<evidence type="ECO:0000313" key="7">
    <source>
        <dbReference type="Proteomes" id="UP000582837"/>
    </source>
</evidence>
<feature type="compositionally biased region" description="Polar residues" evidence="3">
    <location>
        <begin position="393"/>
        <end position="411"/>
    </location>
</feature>
<feature type="active site" description="Proton acceptor" evidence="1">
    <location>
        <position position="561"/>
    </location>
</feature>
<feature type="binding site" evidence="2">
    <location>
        <position position="592"/>
    </location>
    <ligand>
        <name>Mg(2+)</name>
        <dbReference type="ChEBI" id="CHEBI:18420"/>
        <note>catalytic</note>
    </ligand>
</feature>
<dbReference type="InterPro" id="IPR008964">
    <property type="entry name" value="Invasin/intimin_cell_adhesion"/>
</dbReference>
<feature type="chain" id="PRO_5032610324" evidence="4">
    <location>
        <begin position="28"/>
        <end position="716"/>
    </location>
</feature>
<dbReference type="Pfam" id="PF02368">
    <property type="entry name" value="Big_2"/>
    <property type="match status" value="1"/>
</dbReference>
<dbReference type="Proteomes" id="UP000582837">
    <property type="component" value="Unassembled WGS sequence"/>
</dbReference>
<proteinExistence type="predicted"/>
<feature type="domain" description="LTD" evidence="5">
    <location>
        <begin position="188"/>
        <end position="321"/>
    </location>
</feature>
<dbReference type="RefSeq" id="WP_170035381.1">
    <property type="nucleotide sequence ID" value="NZ_JABDTL010000001.1"/>
</dbReference>
<dbReference type="Gene3D" id="2.60.40.1080">
    <property type="match status" value="1"/>
</dbReference>
<dbReference type="InterPro" id="IPR003343">
    <property type="entry name" value="Big_2"/>
</dbReference>
<dbReference type="InterPro" id="IPR040255">
    <property type="entry name" value="Non-specific_endonuclease"/>
</dbReference>
<evidence type="ECO:0000313" key="6">
    <source>
        <dbReference type="EMBL" id="MBB6071934.1"/>
    </source>
</evidence>
<dbReference type="SMART" id="SM00892">
    <property type="entry name" value="Endonuclease_NS"/>
    <property type="match status" value="1"/>
</dbReference>
<dbReference type="SMART" id="SM00635">
    <property type="entry name" value="BID_2"/>
    <property type="match status" value="1"/>
</dbReference>
<evidence type="ECO:0000256" key="3">
    <source>
        <dbReference type="SAM" id="MobiDB-lite"/>
    </source>
</evidence>
<keyword evidence="6" id="KW-0255">Endonuclease</keyword>
<dbReference type="SUPFAM" id="SSF49373">
    <property type="entry name" value="Invasin/intimin cell-adhesion fragments"/>
    <property type="match status" value="1"/>
</dbReference>
<dbReference type="InterPro" id="IPR044925">
    <property type="entry name" value="His-Me_finger_sf"/>
</dbReference>
<feature type="compositionally biased region" description="Low complexity" evidence="3">
    <location>
        <begin position="377"/>
        <end position="392"/>
    </location>
</feature>
<dbReference type="GO" id="GO:0003676">
    <property type="term" value="F:nucleic acid binding"/>
    <property type="evidence" value="ECO:0007669"/>
    <property type="project" value="InterPro"/>
</dbReference>
<evidence type="ECO:0000259" key="5">
    <source>
        <dbReference type="PROSITE" id="PS51841"/>
    </source>
</evidence>
<dbReference type="SMART" id="SM00477">
    <property type="entry name" value="NUC"/>
    <property type="match status" value="1"/>
</dbReference>
<sequence>MSGTFPRAAVRRSWLAAALMLSAAACTDQPTATTPVPATDGAAPSELLSCRVTVSSGVMSCTSPTGGAEGGPSRTVYGGQNSLMRLTSTNLQNVGGTFQFDVTVTNLLTDQAIGTRDGVTAHPQGVRVFLVSEPSVTGGTGSVSVANATGDSTITAPDQPYFQYNGVLAPNATSPAKRWSFALNGAVESFSFQVMLSTEAQARLVISELLANPAAVADADGEYVEVYNAGRFPVNLRGFNVRDNANVVDTIKTDVMVERGGYAVLARLTDRTRNGNVDADYSYTTVVGPTATSLTFSNSGADRFVIKSGAGVTLDSVAYTSTSIVAKNGIARELVNLTADNTLVDGANWADATQNFSTTDRGTPGFARGGTGGGTVGDTTTTPVGPVTTVAVSPSNATLNPGGTQQYTATGRDSGGRTASTTFTWSSTSTSVATVSASGLVTAVANGTTTIRATSANGVIGSATLTVATASTGTASYLNHLEFGVPVDADSSNDIRLNKPQFALSYNAARGGPNWVSWDLNASHFGGADRCDCFMADSTLPAGTRLITTSDYTGSGYSRGHMVMSTQRTVNQFENATTFRMTNILPQIQDMNGGPWLKFENYNNDLARVNNKEVYNIAGGVYTANPATLNNAGKVAIPTHTWKIIVVMNRGEGLANVTSASSIQVIAVIMPNQAGIQNNDWPQYRTSVDNIEALTGYNFLSLLPDAIENAVEASAN</sequence>
<dbReference type="InterPro" id="IPR001322">
    <property type="entry name" value="Lamin_tail_dom"/>
</dbReference>
<evidence type="ECO:0000256" key="2">
    <source>
        <dbReference type="PIRSR" id="PIRSR640255-2"/>
    </source>
</evidence>
<protein>
    <submittedName>
        <fullName evidence="6">DNA/RNA endonuclease G (NUC1)</fullName>
    </submittedName>
</protein>
<feature type="compositionally biased region" description="Gly residues" evidence="3">
    <location>
        <begin position="367"/>
        <end position="376"/>
    </location>
</feature>
<comment type="caution">
    <text evidence="6">The sequence shown here is derived from an EMBL/GenBank/DDBJ whole genome shotgun (WGS) entry which is preliminary data.</text>
</comment>
<dbReference type="SUPFAM" id="SSF74853">
    <property type="entry name" value="Lamin A/C globular tail domain"/>
    <property type="match status" value="1"/>
</dbReference>
<accession>A0A841H1T7</accession>
<dbReference type="InterPro" id="IPR020821">
    <property type="entry name" value="ENPP1-3/EXOG-like_nuc-like"/>
</dbReference>
<keyword evidence="7" id="KW-1185">Reference proteome</keyword>
<dbReference type="CDD" id="cd00091">
    <property type="entry name" value="NUC"/>
    <property type="match status" value="1"/>
</dbReference>